<comment type="caution">
    <text evidence="1">The sequence shown here is derived from an EMBL/GenBank/DDBJ whole genome shotgun (WGS) entry which is preliminary data.</text>
</comment>
<evidence type="ECO:0000313" key="2">
    <source>
        <dbReference type="Proteomes" id="UP000626109"/>
    </source>
</evidence>
<name>A0A813J4J6_POLGL</name>
<sequence length="205" mass="22798">MFSRWPELDWSRALSRRLPAAALCLVLATGPSLAALAGHPAYDPAEVNKEHIGSGVTLADDPEFSKVPEAAIALGDPGCEQALPAGWPEQRQLLVSHAAEDWQDAAYVSMEWLKLRGMKVTKVMDEEAKTCLFGVISMLYYLARYSLEEERSWESAVYLVRSLNSYASSMHPDKFDEGTDGGRRWPVIADDINRLRIQLARMSAN</sequence>
<reference evidence="1" key="1">
    <citation type="submission" date="2021-02" db="EMBL/GenBank/DDBJ databases">
        <authorList>
            <person name="Dougan E. K."/>
            <person name="Rhodes N."/>
            <person name="Thang M."/>
            <person name="Chan C."/>
        </authorList>
    </citation>
    <scope>NUCLEOTIDE SEQUENCE</scope>
</reference>
<gene>
    <name evidence="1" type="ORF">PGLA2088_LOCUS15420</name>
</gene>
<accession>A0A813J4J6</accession>
<dbReference type="AlphaFoldDB" id="A0A813J4J6"/>
<organism evidence="1 2">
    <name type="scientific">Polarella glacialis</name>
    <name type="common">Dinoflagellate</name>
    <dbReference type="NCBI Taxonomy" id="89957"/>
    <lineage>
        <taxon>Eukaryota</taxon>
        <taxon>Sar</taxon>
        <taxon>Alveolata</taxon>
        <taxon>Dinophyceae</taxon>
        <taxon>Suessiales</taxon>
        <taxon>Suessiaceae</taxon>
        <taxon>Polarella</taxon>
    </lineage>
</organism>
<evidence type="ECO:0000313" key="1">
    <source>
        <dbReference type="EMBL" id="CAE8663905.1"/>
    </source>
</evidence>
<dbReference type="EMBL" id="CAJNNW010019071">
    <property type="protein sequence ID" value="CAE8663905.1"/>
    <property type="molecule type" value="Genomic_DNA"/>
</dbReference>
<protein>
    <submittedName>
        <fullName evidence="1">Uncharacterized protein</fullName>
    </submittedName>
</protein>
<dbReference type="Proteomes" id="UP000626109">
    <property type="component" value="Unassembled WGS sequence"/>
</dbReference>
<feature type="non-terminal residue" evidence="1">
    <location>
        <position position="205"/>
    </location>
</feature>
<proteinExistence type="predicted"/>